<dbReference type="InterPro" id="IPR043129">
    <property type="entry name" value="ATPase_NBD"/>
</dbReference>
<evidence type="ECO:0000256" key="2">
    <source>
        <dbReference type="ARBA" id="ARBA00022679"/>
    </source>
</evidence>
<evidence type="ECO:0000259" key="4">
    <source>
        <dbReference type="Pfam" id="PF00370"/>
    </source>
</evidence>
<keyword evidence="3 6" id="KW-0418">Kinase</keyword>
<dbReference type="NCBIfam" id="TIGR01315">
    <property type="entry name" value="5C_CHO_kinase"/>
    <property type="match status" value="1"/>
</dbReference>
<gene>
    <name evidence="6" type="ORF">KL86PLE_130456</name>
</gene>
<dbReference type="GO" id="GO:0005737">
    <property type="term" value="C:cytoplasm"/>
    <property type="evidence" value="ECO:0007669"/>
    <property type="project" value="TreeGrafter"/>
</dbReference>
<evidence type="ECO:0000256" key="3">
    <source>
        <dbReference type="ARBA" id="ARBA00022777"/>
    </source>
</evidence>
<dbReference type="InterPro" id="IPR006003">
    <property type="entry name" value="FGGY_RbtK-like"/>
</dbReference>
<dbReference type="PANTHER" id="PTHR43435">
    <property type="entry name" value="RIBULOKINASE"/>
    <property type="match status" value="1"/>
</dbReference>
<protein>
    <submittedName>
        <fullName evidence="6">Putative carbohydrate kinase</fullName>
    </submittedName>
</protein>
<dbReference type="AlphaFoldDB" id="A0A212LBZ0"/>
<dbReference type="Pfam" id="PF02782">
    <property type="entry name" value="FGGY_C"/>
    <property type="match status" value="1"/>
</dbReference>
<feature type="domain" description="Carbohydrate kinase FGGY N-terminal" evidence="4">
    <location>
        <begin position="4"/>
        <end position="259"/>
    </location>
</feature>
<dbReference type="SUPFAM" id="SSF53067">
    <property type="entry name" value="Actin-like ATPase domain"/>
    <property type="match status" value="2"/>
</dbReference>
<dbReference type="InterPro" id="IPR018485">
    <property type="entry name" value="FGGY_C"/>
</dbReference>
<dbReference type="GO" id="GO:0019150">
    <property type="term" value="F:D-ribulokinase activity"/>
    <property type="evidence" value="ECO:0007669"/>
    <property type="project" value="TreeGrafter"/>
</dbReference>
<reference evidence="6" key="1">
    <citation type="submission" date="2016-08" db="EMBL/GenBank/DDBJ databases">
        <authorList>
            <person name="Seilhamer J.J."/>
        </authorList>
    </citation>
    <scope>NUCLEOTIDE SEQUENCE</scope>
    <source>
        <strain evidence="6">86</strain>
    </source>
</reference>
<feature type="domain" description="Carbohydrate kinase FGGY C-terminal" evidence="5">
    <location>
        <begin position="269"/>
        <end position="475"/>
    </location>
</feature>
<accession>A0A212LBZ0</accession>
<keyword evidence="2" id="KW-0808">Transferase</keyword>
<dbReference type="GO" id="GO:0019321">
    <property type="term" value="P:pentose metabolic process"/>
    <property type="evidence" value="ECO:0007669"/>
    <property type="project" value="TreeGrafter"/>
</dbReference>
<name>A0A212LBZ0_9HYPH</name>
<dbReference type="RefSeq" id="WP_288199900.1">
    <property type="nucleotide sequence ID" value="NZ_LT608334.1"/>
</dbReference>
<dbReference type="Gene3D" id="1.20.58.2240">
    <property type="match status" value="1"/>
</dbReference>
<evidence type="ECO:0000259" key="5">
    <source>
        <dbReference type="Pfam" id="PF02782"/>
    </source>
</evidence>
<dbReference type="PANTHER" id="PTHR43435:SF4">
    <property type="entry name" value="FGGY CARBOHYDRATE KINASE DOMAIN-CONTAINING PROTEIN"/>
    <property type="match status" value="1"/>
</dbReference>
<dbReference type="Gene3D" id="3.30.420.40">
    <property type="match status" value="1"/>
</dbReference>
<dbReference type="InterPro" id="IPR018484">
    <property type="entry name" value="FGGY_N"/>
</dbReference>
<evidence type="ECO:0000256" key="1">
    <source>
        <dbReference type="ARBA" id="ARBA00009156"/>
    </source>
</evidence>
<dbReference type="CDD" id="cd07782">
    <property type="entry name" value="ASKHA_NBD_FGGY_D-RBK"/>
    <property type="match status" value="1"/>
</dbReference>
<proteinExistence type="inferred from homology"/>
<organism evidence="6">
    <name type="scientific">uncultured Pleomorphomonas sp</name>
    <dbReference type="NCBI Taxonomy" id="442121"/>
    <lineage>
        <taxon>Bacteria</taxon>
        <taxon>Pseudomonadati</taxon>
        <taxon>Pseudomonadota</taxon>
        <taxon>Alphaproteobacteria</taxon>
        <taxon>Hyphomicrobiales</taxon>
        <taxon>Pleomorphomonadaceae</taxon>
        <taxon>Pleomorphomonas</taxon>
        <taxon>environmental samples</taxon>
    </lineage>
</organism>
<dbReference type="PIRSF" id="PIRSF000538">
    <property type="entry name" value="GlpK"/>
    <property type="match status" value="1"/>
</dbReference>
<dbReference type="Pfam" id="PF00370">
    <property type="entry name" value="FGGY_N"/>
    <property type="match status" value="1"/>
</dbReference>
<evidence type="ECO:0000313" key="6">
    <source>
        <dbReference type="EMBL" id="SCM75055.1"/>
    </source>
</evidence>
<dbReference type="InterPro" id="IPR000577">
    <property type="entry name" value="Carb_kinase_FGGY"/>
</dbReference>
<dbReference type="EMBL" id="FMJD01000005">
    <property type="protein sequence ID" value="SCM75055.1"/>
    <property type="molecule type" value="Genomic_DNA"/>
</dbReference>
<comment type="similarity">
    <text evidence="1">Belongs to the FGGY kinase family.</text>
</comment>
<sequence>MTSYVIGVDVGTGSVRAALFDERGGRLAVADRPIRMNKPRPLHVEQSSGDIWAGVVECVRAVVVAAGVPVGDIKAIGYDATCSLVAVDAEGKPVSVSETGDDQWNVVVWMDHRALAEAEAINKGGYEVLDFVGGAISPEMEIPKIRWLKTHLPEQYQRVALFLDLADFLSWRSTGSTVRSACTTVCKWTYLHHEKRWSRPFFEALDLVELLDENRIGDTILEAGTPAGKLTAAAAAELGLSPEVVVAVGLIDAHAGGVGVLGDRPEEALAVIAGTSACHMASNRDRHFVPGVWGPYHGAMVPGYWLAEGGQSAAGALVDFVVRDSAAWPALEKELARTGRSTYAYLNDLVGKIEAGNPFPTRDFHLLGYYLGNRSPLADPTLTGMISGLKLDDTLESLAVRYLAALQSVAYGTRHIIETMNGNGYAIKRIRLAGGGAKNPLWVREFADVTGLPIEIISESEAMLLGSAMLGATAAGLYPKLTDAMLAMAGDVSVTMPRSETAAFHDRKYRVFREMAGDQLKYRSLLAAG</sequence>